<dbReference type="EC" id="2.7.1.108" evidence="3"/>
<evidence type="ECO:0000256" key="10">
    <source>
        <dbReference type="SAM" id="Phobius"/>
    </source>
</evidence>
<dbReference type="GO" id="GO:0005789">
    <property type="term" value="C:endoplasmic reticulum membrane"/>
    <property type="evidence" value="ECO:0007669"/>
    <property type="project" value="UniProtKB-SubCell"/>
</dbReference>
<keyword evidence="9 10" id="KW-0472">Membrane</keyword>
<name>A0ABD3MG59_9STRA</name>
<dbReference type="EMBL" id="JALLBG020000148">
    <property type="protein sequence ID" value="KAL3761654.1"/>
    <property type="molecule type" value="Genomic_DNA"/>
</dbReference>
<feature type="transmembrane region" description="Helical" evidence="10">
    <location>
        <begin position="668"/>
        <end position="692"/>
    </location>
</feature>
<dbReference type="Proteomes" id="UP001530293">
    <property type="component" value="Unassembled WGS sequence"/>
</dbReference>
<feature type="transmembrane region" description="Helical" evidence="10">
    <location>
        <begin position="485"/>
        <end position="506"/>
    </location>
</feature>
<evidence type="ECO:0000256" key="2">
    <source>
        <dbReference type="ARBA" id="ARBA00010794"/>
    </source>
</evidence>
<evidence type="ECO:0000256" key="3">
    <source>
        <dbReference type="ARBA" id="ARBA00012132"/>
    </source>
</evidence>
<reference evidence="11 12" key="1">
    <citation type="submission" date="2024-10" db="EMBL/GenBank/DDBJ databases">
        <title>Updated reference genomes for cyclostephanoid diatoms.</title>
        <authorList>
            <person name="Roberts W.R."/>
            <person name="Alverson A.J."/>
        </authorList>
    </citation>
    <scope>NUCLEOTIDE SEQUENCE [LARGE SCALE GENOMIC DNA]</scope>
    <source>
        <strain evidence="11 12">AJA232-27</strain>
    </source>
</reference>
<keyword evidence="12" id="KW-1185">Reference proteome</keyword>
<accession>A0ABD3MG59</accession>
<comment type="similarity">
    <text evidence="2">Belongs to the polyprenol kinase family.</text>
</comment>
<keyword evidence="5 10" id="KW-0812">Transmembrane</keyword>
<keyword evidence="8 10" id="KW-1133">Transmembrane helix</keyword>
<dbReference type="InterPro" id="IPR032974">
    <property type="entry name" value="Polypren_kinase"/>
</dbReference>
<comment type="caution">
    <text evidence="11">The sequence shown here is derived from an EMBL/GenBank/DDBJ whole genome shotgun (WGS) entry which is preliminary data.</text>
</comment>
<evidence type="ECO:0000256" key="5">
    <source>
        <dbReference type="ARBA" id="ARBA00022692"/>
    </source>
</evidence>
<evidence type="ECO:0000256" key="4">
    <source>
        <dbReference type="ARBA" id="ARBA00022679"/>
    </source>
</evidence>
<dbReference type="AlphaFoldDB" id="A0ABD3MG59"/>
<dbReference type="PANTHER" id="PTHR13205:SF15">
    <property type="entry name" value="DOLICHOL KINASE"/>
    <property type="match status" value="1"/>
</dbReference>
<evidence type="ECO:0000256" key="7">
    <source>
        <dbReference type="ARBA" id="ARBA00022824"/>
    </source>
</evidence>
<evidence type="ECO:0000256" key="8">
    <source>
        <dbReference type="ARBA" id="ARBA00022989"/>
    </source>
</evidence>
<keyword evidence="7" id="KW-0256">Endoplasmic reticulum</keyword>
<feature type="transmembrane region" description="Helical" evidence="10">
    <location>
        <begin position="568"/>
        <end position="586"/>
    </location>
</feature>
<comment type="subcellular location">
    <subcellularLocation>
        <location evidence="1">Endoplasmic reticulum membrane</location>
        <topology evidence="1">Multi-pass membrane protein</topology>
    </subcellularLocation>
</comment>
<feature type="transmembrane region" description="Helical" evidence="10">
    <location>
        <begin position="629"/>
        <end position="648"/>
    </location>
</feature>
<evidence type="ECO:0000313" key="11">
    <source>
        <dbReference type="EMBL" id="KAL3761654.1"/>
    </source>
</evidence>
<protein>
    <recommendedName>
        <fullName evidence="3">dolichol kinase</fullName>
        <ecNumber evidence="3">2.7.1.108</ecNumber>
    </recommendedName>
</protein>
<feature type="transmembrane region" description="Helical" evidence="10">
    <location>
        <begin position="103"/>
        <end position="123"/>
    </location>
</feature>
<evidence type="ECO:0000256" key="9">
    <source>
        <dbReference type="ARBA" id="ARBA00023136"/>
    </source>
</evidence>
<feature type="transmembrane region" description="Helical" evidence="10">
    <location>
        <begin position="704"/>
        <end position="725"/>
    </location>
</feature>
<evidence type="ECO:0000313" key="12">
    <source>
        <dbReference type="Proteomes" id="UP001530293"/>
    </source>
</evidence>
<gene>
    <name evidence="11" type="ORF">ACHAWU_000141</name>
</gene>
<evidence type="ECO:0000256" key="6">
    <source>
        <dbReference type="ARBA" id="ARBA00022777"/>
    </source>
</evidence>
<keyword evidence="4" id="KW-0808">Transferase</keyword>
<feature type="transmembrane region" description="Helical" evidence="10">
    <location>
        <begin position="547"/>
        <end position="562"/>
    </location>
</feature>
<sequence length="763" mass="84624">MAAAAADAHTTARVLDRSFLDSSNITCTGPPYQHNILQYARRICMPLIEWTCVAGLPTLLCLCLQIQRTAHAHIDPTTSSSWFGFVLDQSTTRDVVSLMQWSLLVLVVTSILSLVAIIVFGGIHANGNGNGSDNNPREPNKRGFGIVMGSHLIPLLYMALILSILPDIEWENTSCRRTLEAMDSINDDDRCSYFMHQNSMIERIAPHLKFSSLGGLSFVLSFWWMNLSPLCNHRTFNKRRVGSNDASTSEICSTTSLRTCWRIHLSLLIIYSAICAFKSQLDNVTTLLGIHHIFLIMVYDNNQDQKTTDEGHWQYAFTPGEWMVVSTLITSLVGEYLIEYSDTLHNFNSLSSPIIDTKPMHLTVAHAGLVGCLVGVAMCTFLLKLMLPNILRDHKKRAVGVMVSVVAVFEVAMGFIGVALNSRSISLENYCDNESTTCAPLFLSTTTISSCWIPLPIQWLFQFLLSKVDVPSFGGRTSLLRVAVLSYWFTILVICLPIASFLSTWATAPGRGHDRGVSMNSHAPNHRIHNGDDDRARKERIIIARKYFHLVAILLFTPITYLDPDLMSLSYAIAISLLIVIEMVRVRTVEKCKNFERNCDDTAITTPALTWNDLYLSFLDEKDASAAKGGLAVTHIALILGCAIPLWVQQCLLIENISTSLPDKMLLSLLPFLGLIALGVGDSMSAICGVNFGRHHWPGGSSRTFEGSICMFLSMIFVVMLHPGYQRFCVPLAVMTLIEASTSQVDNLYLPIAGSTLVLLWSK</sequence>
<feature type="transmembrane region" description="Helical" evidence="10">
    <location>
        <begin position="143"/>
        <end position="165"/>
    </location>
</feature>
<feature type="transmembrane region" description="Helical" evidence="10">
    <location>
        <begin position="399"/>
        <end position="420"/>
    </location>
</feature>
<keyword evidence="6" id="KW-0418">Kinase</keyword>
<feature type="transmembrane region" description="Helical" evidence="10">
    <location>
        <begin position="364"/>
        <end position="387"/>
    </location>
</feature>
<proteinExistence type="inferred from homology"/>
<organism evidence="11 12">
    <name type="scientific">Discostella pseudostelligera</name>
    <dbReference type="NCBI Taxonomy" id="259834"/>
    <lineage>
        <taxon>Eukaryota</taxon>
        <taxon>Sar</taxon>
        <taxon>Stramenopiles</taxon>
        <taxon>Ochrophyta</taxon>
        <taxon>Bacillariophyta</taxon>
        <taxon>Coscinodiscophyceae</taxon>
        <taxon>Thalassiosirophycidae</taxon>
        <taxon>Stephanodiscales</taxon>
        <taxon>Stephanodiscaceae</taxon>
        <taxon>Discostella</taxon>
    </lineage>
</organism>
<dbReference type="PANTHER" id="PTHR13205">
    <property type="entry name" value="TRANSMEMBRANE PROTEIN 15-RELATED"/>
    <property type="match status" value="1"/>
</dbReference>
<evidence type="ECO:0000256" key="1">
    <source>
        <dbReference type="ARBA" id="ARBA00004477"/>
    </source>
</evidence>
<dbReference type="GO" id="GO:0004168">
    <property type="term" value="F:dolichol kinase activity"/>
    <property type="evidence" value="ECO:0007669"/>
    <property type="project" value="UniProtKB-EC"/>
</dbReference>